<comment type="caution">
    <text evidence="3">The sequence shown here is derived from an EMBL/GenBank/DDBJ whole genome shotgun (WGS) entry which is preliminary data.</text>
</comment>
<keyword evidence="1 3" id="KW-0489">Methyltransferase</keyword>
<evidence type="ECO:0000256" key="2">
    <source>
        <dbReference type="ARBA" id="ARBA00022679"/>
    </source>
</evidence>
<dbReference type="RefSeq" id="WP_205087085.1">
    <property type="nucleotide sequence ID" value="NZ_JACJLA010000001.1"/>
</dbReference>
<dbReference type="InterPro" id="IPR029063">
    <property type="entry name" value="SAM-dependent_MTases_sf"/>
</dbReference>
<name>A0ABS2GD38_9FIRM</name>
<dbReference type="EMBL" id="JACJLA010000001">
    <property type="protein sequence ID" value="MBM6911737.1"/>
    <property type="molecule type" value="Genomic_DNA"/>
</dbReference>
<dbReference type="Gene3D" id="3.40.50.150">
    <property type="entry name" value="Vaccinia Virus protein VP39"/>
    <property type="match status" value="1"/>
</dbReference>
<dbReference type="GO" id="GO:0008168">
    <property type="term" value="F:methyltransferase activity"/>
    <property type="evidence" value="ECO:0007669"/>
    <property type="project" value="UniProtKB-KW"/>
</dbReference>
<organism evidence="3 4">
    <name type="scientific">Veillonella magna</name>
    <dbReference type="NCBI Taxonomy" id="464322"/>
    <lineage>
        <taxon>Bacteria</taxon>
        <taxon>Bacillati</taxon>
        <taxon>Bacillota</taxon>
        <taxon>Negativicutes</taxon>
        <taxon>Veillonellales</taxon>
        <taxon>Veillonellaceae</taxon>
        <taxon>Veillonella</taxon>
    </lineage>
</organism>
<keyword evidence="3" id="KW-0687">Ribonucleoprotein</keyword>
<dbReference type="SUPFAM" id="SSF53335">
    <property type="entry name" value="S-adenosyl-L-methionine-dependent methyltransferases"/>
    <property type="match status" value="1"/>
</dbReference>
<sequence length="284" mass="31476">MKWIEISVTAERVVIDEVTTLFDTLTANGSIEEDIPEEPDKVRLVFYGDANIPEAAWQERVENELSRAKINYDEVTTKTVTDDDWYNSWQQYIQPTEILPGVIIKPAWQAYEASEGETIIEIDSELSFGTGAHETTQACAELMAKYGKEKKVCLDIGTGTAILLLIAHVLGIPELIGVDIDPEAAAQAQKNCKANAVDATVYCGDLDSEFHGKADLVMANLTVDPLKIVLPGIGKKMTKDGILIISGIIDERYEEIMPYITAHWQIKEELVKGPWHTLALVQAE</sequence>
<dbReference type="InterPro" id="IPR050078">
    <property type="entry name" value="Ribosomal_L11_MeTrfase_PrmA"/>
</dbReference>
<reference evidence="3 4" key="1">
    <citation type="journal article" date="2021" name="Sci. Rep.">
        <title>The distribution of antibiotic resistance genes in chicken gut microbiota commensals.</title>
        <authorList>
            <person name="Juricova H."/>
            <person name="Matiasovicova J."/>
            <person name="Kubasova T."/>
            <person name="Cejkova D."/>
            <person name="Rychlik I."/>
        </authorList>
    </citation>
    <scope>NUCLEOTIDE SEQUENCE [LARGE SCALE GENOMIC DNA]</scope>
    <source>
        <strain evidence="3 4">An537</strain>
    </source>
</reference>
<keyword evidence="2" id="KW-0808">Transferase</keyword>
<dbReference type="CDD" id="cd02440">
    <property type="entry name" value="AdoMet_MTases"/>
    <property type="match status" value="1"/>
</dbReference>
<dbReference type="Pfam" id="PF06325">
    <property type="entry name" value="PrmA"/>
    <property type="match status" value="1"/>
</dbReference>
<protein>
    <submittedName>
        <fullName evidence="3">50S ribosomal protein L11 methyltransferase</fullName>
    </submittedName>
</protein>
<evidence type="ECO:0000313" key="4">
    <source>
        <dbReference type="Proteomes" id="UP000707138"/>
    </source>
</evidence>
<dbReference type="Proteomes" id="UP000707138">
    <property type="component" value="Unassembled WGS sequence"/>
</dbReference>
<gene>
    <name evidence="3" type="ORF">H6A01_00160</name>
</gene>
<evidence type="ECO:0000256" key="1">
    <source>
        <dbReference type="ARBA" id="ARBA00022603"/>
    </source>
</evidence>
<dbReference type="GO" id="GO:0032259">
    <property type="term" value="P:methylation"/>
    <property type="evidence" value="ECO:0007669"/>
    <property type="project" value="UniProtKB-KW"/>
</dbReference>
<proteinExistence type="predicted"/>
<keyword evidence="4" id="KW-1185">Reference proteome</keyword>
<dbReference type="PANTHER" id="PTHR43648:SF1">
    <property type="entry name" value="ELECTRON TRANSFER FLAVOPROTEIN BETA SUBUNIT LYSINE METHYLTRANSFERASE"/>
    <property type="match status" value="1"/>
</dbReference>
<keyword evidence="3" id="KW-0689">Ribosomal protein</keyword>
<dbReference type="PANTHER" id="PTHR43648">
    <property type="entry name" value="ELECTRON TRANSFER FLAVOPROTEIN BETA SUBUNIT LYSINE METHYLTRANSFERASE"/>
    <property type="match status" value="1"/>
</dbReference>
<evidence type="ECO:0000313" key="3">
    <source>
        <dbReference type="EMBL" id="MBM6911737.1"/>
    </source>
</evidence>
<accession>A0ABS2GD38</accession>
<dbReference type="GO" id="GO:0005840">
    <property type="term" value="C:ribosome"/>
    <property type="evidence" value="ECO:0007669"/>
    <property type="project" value="UniProtKB-KW"/>
</dbReference>